<keyword evidence="5 7" id="KW-0808">Transferase</keyword>
<feature type="domain" description="Starch synthase catalytic" evidence="10">
    <location>
        <begin position="2"/>
        <end position="235"/>
    </location>
</feature>
<evidence type="ECO:0000259" key="10">
    <source>
        <dbReference type="Pfam" id="PF08323"/>
    </source>
</evidence>
<feature type="binding site" evidence="7">
    <location>
        <position position="15"/>
    </location>
    <ligand>
        <name>ADP-alpha-D-glucose</name>
        <dbReference type="ChEBI" id="CHEBI:57498"/>
    </ligand>
</feature>
<dbReference type="CDD" id="cd03791">
    <property type="entry name" value="GT5_Glycogen_synthase_DULL1-like"/>
    <property type="match status" value="1"/>
</dbReference>
<keyword evidence="12" id="KW-1185">Reference proteome</keyword>
<feature type="domain" description="Glycosyl transferase family 1" evidence="9">
    <location>
        <begin position="289"/>
        <end position="431"/>
    </location>
</feature>
<dbReference type="Gene3D" id="3.40.50.2000">
    <property type="entry name" value="Glycogen Phosphorylase B"/>
    <property type="match status" value="2"/>
</dbReference>
<accession>A0A0S2W861</accession>
<dbReference type="InterPro" id="IPR001296">
    <property type="entry name" value="Glyco_trans_1"/>
</dbReference>
<dbReference type="PANTHER" id="PTHR45825:SF11">
    <property type="entry name" value="ALPHA AMYLASE DOMAIN-CONTAINING PROTEIN"/>
    <property type="match status" value="1"/>
</dbReference>
<sequence>MNILFASSEVAPFIKTGGLADVAGSLPKKLAEMGHDVKVILPLYEGVAQQYREKMKLLCHWNCRVAWRTPYCGILELREDNISYLFVDNEYYFKRAEVYGHYDDGERFTFFSRAVVETPAHLDWHPDVIHCNDWQTALVPIYLLEERERVWQLRGSKSVFTIHNIEYQGRYGDQVLEDLLGLNRGYMNEHMLAYHGDVNLMKGAIYAADYVTTVSPTYAEELQYPFYAHGLEGVVADNRWKLQGILNGLDADLYDPSNGAGLAAAFTPDDLGGKAACKAALQRAVGLREDPNVPIIACVSRLVRHKGFELVAAAIPEIMNMDVQMVVLGTGEWNFEEAFRHAEAQYPSRFSARIQYSAALSTAIYGGADLFLMPSVSEPCGLSQMIAMRYGTVPVVRETGGLKDTVVPHGVFGDNGFTFADINAHDMVWVLGEAVDLYYNDKSAWRGLQHNGMTRDFSWNEPAREYEGVYYQITGIPRPEAEFHAPAGAPAPTEVPIPDEAPVAEEHPAPALAEEPVPEVPAAPAEEPPAAPVKRPAVRKAAARKSASSGGAKKASSGAGTAGTKKPAARKKKETPAD</sequence>
<feature type="region of interest" description="Disordered" evidence="8">
    <location>
        <begin position="481"/>
        <end position="500"/>
    </location>
</feature>
<feature type="region of interest" description="Disordered" evidence="8">
    <location>
        <begin position="505"/>
        <end position="578"/>
    </location>
</feature>
<feature type="compositionally biased region" description="Pro residues" evidence="8">
    <location>
        <begin position="518"/>
        <end position="531"/>
    </location>
</feature>
<comment type="similarity">
    <text evidence="3 7">Belongs to the glycosyltransferase 1 family. Bacterial/plant glycogen synthase subfamily.</text>
</comment>
<evidence type="ECO:0000259" key="9">
    <source>
        <dbReference type="Pfam" id="PF00534"/>
    </source>
</evidence>
<evidence type="ECO:0000256" key="3">
    <source>
        <dbReference type="ARBA" id="ARBA00010281"/>
    </source>
</evidence>
<evidence type="ECO:0000256" key="5">
    <source>
        <dbReference type="ARBA" id="ARBA00022679"/>
    </source>
</evidence>
<dbReference type="GO" id="GO:0005978">
    <property type="term" value="P:glycogen biosynthetic process"/>
    <property type="evidence" value="ECO:0007669"/>
    <property type="project" value="UniProtKB-UniRule"/>
</dbReference>
<evidence type="ECO:0000256" key="6">
    <source>
        <dbReference type="ARBA" id="ARBA00023056"/>
    </source>
</evidence>
<dbReference type="Pfam" id="PF00534">
    <property type="entry name" value="Glycos_transf_1"/>
    <property type="match status" value="1"/>
</dbReference>
<evidence type="ECO:0000256" key="2">
    <source>
        <dbReference type="ARBA" id="ARBA00002764"/>
    </source>
</evidence>
<proteinExistence type="inferred from homology"/>
<dbReference type="HAMAP" id="MF_00484">
    <property type="entry name" value="Glycogen_synth"/>
    <property type="match status" value="1"/>
</dbReference>
<dbReference type="AlphaFoldDB" id="A0A0S2W861"/>
<dbReference type="GO" id="GO:0004373">
    <property type="term" value="F:alpha-1,4-glucan glucosyltransferase (UDP-glucose donor) activity"/>
    <property type="evidence" value="ECO:0007669"/>
    <property type="project" value="InterPro"/>
</dbReference>
<evidence type="ECO:0000256" key="1">
    <source>
        <dbReference type="ARBA" id="ARBA00001478"/>
    </source>
</evidence>
<dbReference type="NCBIfam" id="NF001898">
    <property type="entry name" value="PRK00654.1-1"/>
    <property type="match status" value="1"/>
</dbReference>
<dbReference type="GO" id="GO:0009011">
    <property type="term" value="F:alpha-1,4-glucan glucosyltransferase (ADP-glucose donor) activity"/>
    <property type="evidence" value="ECO:0007669"/>
    <property type="project" value="UniProtKB-UniRule"/>
</dbReference>
<dbReference type="PANTHER" id="PTHR45825">
    <property type="entry name" value="GRANULE-BOUND STARCH SYNTHASE 1, CHLOROPLASTIC/AMYLOPLASTIC"/>
    <property type="match status" value="1"/>
</dbReference>
<dbReference type="EMBL" id="CP011307">
    <property type="protein sequence ID" value="ALP95319.1"/>
    <property type="molecule type" value="Genomic_DNA"/>
</dbReference>
<feature type="compositionally biased region" description="Low complexity" evidence="8">
    <location>
        <begin position="544"/>
        <end position="566"/>
    </location>
</feature>
<dbReference type="NCBIfam" id="TIGR02095">
    <property type="entry name" value="glgA"/>
    <property type="match status" value="1"/>
</dbReference>
<evidence type="ECO:0000256" key="4">
    <source>
        <dbReference type="ARBA" id="ARBA00022676"/>
    </source>
</evidence>
<dbReference type="RefSeq" id="WP_058118441.1">
    <property type="nucleotide sequence ID" value="NZ_CP011307.1"/>
</dbReference>
<dbReference type="Proteomes" id="UP000064844">
    <property type="component" value="Chromosome"/>
</dbReference>
<dbReference type="Pfam" id="PF08323">
    <property type="entry name" value="Glyco_transf_5"/>
    <property type="match status" value="1"/>
</dbReference>
<reference evidence="12" key="2">
    <citation type="submission" date="2015-04" db="EMBL/GenBank/DDBJ databases">
        <title>A butyrogenic pathway from the amino acid lysine in a human gut commensal.</title>
        <authorList>
            <person name="de Vos W.M."/>
            <person name="Bui N.T.P."/>
            <person name="Plugge C.M."/>
            <person name="Ritari J."/>
        </authorList>
    </citation>
    <scope>NUCLEOTIDE SEQUENCE [LARGE SCALE GENOMIC DNA]</scope>
    <source>
        <strain evidence="12">AF211</strain>
    </source>
</reference>
<protein>
    <recommendedName>
        <fullName evidence="7">Glycogen synthase</fullName>
        <ecNumber evidence="7">2.4.1.21</ecNumber>
    </recommendedName>
    <alternativeName>
        <fullName evidence="7">Starch [bacterial glycogen] synthase</fullName>
    </alternativeName>
</protein>
<keyword evidence="4 7" id="KW-0328">Glycosyltransferase</keyword>
<evidence type="ECO:0000256" key="7">
    <source>
        <dbReference type="HAMAP-Rule" id="MF_00484"/>
    </source>
</evidence>
<comment type="pathway">
    <text evidence="7">Glycan biosynthesis; glycogen biosynthesis.</text>
</comment>
<evidence type="ECO:0000313" key="11">
    <source>
        <dbReference type="EMBL" id="ALP95319.1"/>
    </source>
</evidence>
<comment type="catalytic activity">
    <reaction evidence="1 7">
        <text>[(1-&gt;4)-alpha-D-glucosyl](n) + ADP-alpha-D-glucose = [(1-&gt;4)-alpha-D-glucosyl](n+1) + ADP + H(+)</text>
        <dbReference type="Rhea" id="RHEA:18189"/>
        <dbReference type="Rhea" id="RHEA-COMP:9584"/>
        <dbReference type="Rhea" id="RHEA-COMP:9587"/>
        <dbReference type="ChEBI" id="CHEBI:15378"/>
        <dbReference type="ChEBI" id="CHEBI:15444"/>
        <dbReference type="ChEBI" id="CHEBI:57498"/>
        <dbReference type="ChEBI" id="CHEBI:456216"/>
        <dbReference type="EC" id="2.4.1.21"/>
    </reaction>
</comment>
<dbReference type="STRING" id="1297617.IB211_02928c"/>
<gene>
    <name evidence="7" type="primary">glgA</name>
    <name evidence="11" type="ORF">IB211_02928c</name>
</gene>
<feature type="compositionally biased region" description="Basic residues" evidence="8">
    <location>
        <begin position="567"/>
        <end position="578"/>
    </location>
</feature>
<organism evidence="11 12">
    <name type="scientific">Intestinimonas butyriciproducens</name>
    <dbReference type="NCBI Taxonomy" id="1297617"/>
    <lineage>
        <taxon>Bacteria</taxon>
        <taxon>Bacillati</taxon>
        <taxon>Bacillota</taxon>
        <taxon>Clostridia</taxon>
        <taxon>Eubacteriales</taxon>
        <taxon>Intestinimonas</taxon>
    </lineage>
</organism>
<dbReference type="SUPFAM" id="SSF53756">
    <property type="entry name" value="UDP-Glycosyltransferase/glycogen phosphorylase"/>
    <property type="match status" value="1"/>
</dbReference>
<dbReference type="InterPro" id="IPR011835">
    <property type="entry name" value="GS/SS"/>
</dbReference>
<name>A0A0S2W861_9FIRM</name>
<evidence type="ECO:0000256" key="8">
    <source>
        <dbReference type="SAM" id="MobiDB-lite"/>
    </source>
</evidence>
<evidence type="ECO:0000313" key="12">
    <source>
        <dbReference type="Proteomes" id="UP000064844"/>
    </source>
</evidence>
<dbReference type="eggNOG" id="COG0297">
    <property type="taxonomic scope" value="Bacteria"/>
</dbReference>
<dbReference type="InterPro" id="IPR013534">
    <property type="entry name" value="Starch_synth_cat_dom"/>
</dbReference>
<reference evidence="11 12" key="1">
    <citation type="journal article" date="2015" name="Nat. Commun.">
        <title>Production of butyrate from lysine and the Amadori product fructoselysine by a human gut commensal.</title>
        <authorList>
            <person name="Bui T.P."/>
            <person name="Ritari J."/>
            <person name="Boeren S."/>
            <person name="de Waard P."/>
            <person name="Plugge C.M."/>
            <person name="de Vos W.M."/>
        </authorList>
    </citation>
    <scope>NUCLEOTIDE SEQUENCE [LARGE SCALE GENOMIC DNA]</scope>
    <source>
        <strain evidence="11 12">AF211</strain>
    </source>
</reference>
<keyword evidence="6 7" id="KW-0320">Glycogen biosynthesis</keyword>
<dbReference type="PATRIC" id="fig|1297617.4.peg.3009"/>
<dbReference type="UniPathway" id="UPA00164"/>
<comment type="function">
    <text evidence="2 7">Synthesizes alpha-1,4-glucan chains using ADP-glucose.</text>
</comment>
<dbReference type="EC" id="2.4.1.21" evidence="7"/>
<dbReference type="KEGG" id="ibu:IB211_02928c"/>